<keyword evidence="2" id="KW-0472">Membrane</keyword>
<feature type="transmembrane region" description="Helical" evidence="2">
    <location>
        <begin position="46"/>
        <end position="68"/>
    </location>
</feature>
<reference evidence="3" key="1">
    <citation type="submission" date="2022-08" db="EMBL/GenBank/DDBJ databases">
        <authorList>
            <person name="Tian L."/>
        </authorList>
    </citation>
    <scope>NUCLEOTIDE SEQUENCE</scope>
    <source>
        <strain evidence="3">CM253</strain>
        <plasmid evidence="3">psa3239</plasmid>
    </source>
</reference>
<evidence type="ECO:0000313" key="3">
    <source>
        <dbReference type="EMBL" id="UUY52626.1"/>
    </source>
</evidence>
<dbReference type="GeneID" id="95578911"/>
<accession>A0ABY5Q844</accession>
<feature type="transmembrane region" description="Helical" evidence="2">
    <location>
        <begin position="120"/>
        <end position="143"/>
    </location>
</feature>
<keyword evidence="4" id="KW-1185">Reference proteome</keyword>
<geneLocation type="plasmid" evidence="3 4">
    <name>psa3239</name>
</geneLocation>
<proteinExistence type="predicted"/>
<evidence type="ECO:0000313" key="4">
    <source>
        <dbReference type="Proteomes" id="UP001057738"/>
    </source>
</evidence>
<dbReference type="EMBL" id="CP102516">
    <property type="protein sequence ID" value="UUY52626.1"/>
    <property type="molecule type" value="Genomic_DNA"/>
</dbReference>
<feature type="transmembrane region" description="Helical" evidence="2">
    <location>
        <begin position="224"/>
        <end position="244"/>
    </location>
</feature>
<dbReference type="Proteomes" id="UP001057738">
    <property type="component" value="Plasmid psa3239"/>
</dbReference>
<keyword evidence="2" id="KW-1133">Transmembrane helix</keyword>
<gene>
    <name evidence="3" type="ORF">NRK68_35820</name>
</gene>
<feature type="region of interest" description="Disordered" evidence="1">
    <location>
        <begin position="320"/>
        <end position="351"/>
    </location>
</feature>
<evidence type="ECO:0000256" key="2">
    <source>
        <dbReference type="SAM" id="Phobius"/>
    </source>
</evidence>
<evidence type="ECO:0000256" key="1">
    <source>
        <dbReference type="SAM" id="MobiDB-lite"/>
    </source>
</evidence>
<dbReference type="RefSeq" id="WP_257858350.1">
    <property type="nucleotide sequence ID" value="NZ_CP102516.1"/>
</dbReference>
<feature type="transmembrane region" description="Helical" evidence="2">
    <location>
        <begin position="155"/>
        <end position="174"/>
    </location>
</feature>
<feature type="transmembrane region" description="Helical" evidence="2">
    <location>
        <begin position="290"/>
        <end position="310"/>
    </location>
</feature>
<protein>
    <submittedName>
        <fullName evidence="3">Uncharacterized protein</fullName>
    </submittedName>
</protein>
<keyword evidence="3" id="KW-0614">Plasmid</keyword>
<keyword evidence="2" id="KW-0812">Transmembrane</keyword>
<name>A0ABY5Q844_9ACTN</name>
<feature type="transmembrane region" description="Helical" evidence="2">
    <location>
        <begin position="80"/>
        <end position="100"/>
    </location>
</feature>
<feature type="transmembrane region" description="Helical" evidence="2">
    <location>
        <begin position="256"/>
        <end position="278"/>
    </location>
</feature>
<organism evidence="3 4">
    <name type="scientific">Streptomyces yangpuensis</name>
    <dbReference type="NCBI Taxonomy" id="1648182"/>
    <lineage>
        <taxon>Bacteria</taxon>
        <taxon>Bacillati</taxon>
        <taxon>Actinomycetota</taxon>
        <taxon>Actinomycetes</taxon>
        <taxon>Kitasatosporales</taxon>
        <taxon>Streptomycetaceae</taxon>
        <taxon>Streptomyces</taxon>
    </lineage>
</organism>
<sequence length="351" mass="36983">MTSLLAPVRAWHRPLTACAVLMFGLVLVAAVGTVLDERTLLGESVWVKPLKFGFAFGLYAGTLAWLLTKLTRGRRLGCRLGTVFALAATVEVGAITAQAARGTFSHFNADQGDPVTLALVPLLTFGVMVIVIAQLVLAAVVLFQRTGGAALNRAIRHGLALATFGMVVPVFWMVTEIHPRTVTDANGHSVQMYQGHGIGDPDGHGMPLTNWSVSGGDFRVPHFFALHGIQVLLLIAAVLAALAAERVWLRDEEVRARLVGSAALGYTGLVAVVTWQAWRGQPLIHPDTATLLALAAVLLLTAGVTVRVMATAKRATAACTPAEPATAERTPAEPAAARPAGTPGPSWPVAR</sequence>
<feature type="compositionally biased region" description="Low complexity" evidence="1">
    <location>
        <begin position="320"/>
        <end position="344"/>
    </location>
</feature>